<comment type="similarity">
    <text evidence="2">Belongs to the membrane fusion protein (MFP) (TC 8.A.1) family.</text>
</comment>
<sequence>MTPDQRFRWIVRLALGMFVLMFAYFVVADTYMPMTPEARVMRPVVRIAPEVSGPVERVHVSNNDHVEAGDPLFRIDPAPFELALEQARLELEAARQQNETLSASIASARAALEAARARAQESAQERRRGERLISQNSISRQRLDGLVATDRQAQAEVKSAEAEVARLEAELGAEGEANLRLRQARNALEQAELDLDHTLVRAQHSGTLSNLQLEVGDYATQGQPALALITDEVELIADFREKSLRKVAAGDEARVVFDAMPGQVFAARVEKRDAGVYDGQISADGNLADIPTTDRWLRDAQRLRLHLSLAGDAPTSLPTGSRATVQLFPGEHPLAHPLGALQIRLMSWLHYVY</sequence>
<dbReference type="Pfam" id="PF25917">
    <property type="entry name" value="BSH_RND"/>
    <property type="match status" value="1"/>
</dbReference>
<protein>
    <submittedName>
        <fullName evidence="9">HlyD family secretion protein</fullName>
    </submittedName>
</protein>
<dbReference type="EMBL" id="CP098827">
    <property type="protein sequence ID" value="XBO72872.1"/>
    <property type="molecule type" value="Genomic_DNA"/>
</dbReference>
<evidence type="ECO:0000256" key="2">
    <source>
        <dbReference type="ARBA" id="ARBA00009477"/>
    </source>
</evidence>
<feature type="domain" description="Multidrug resistance protein MdtA-like barrel-sandwich hybrid" evidence="8">
    <location>
        <begin position="44"/>
        <end position="229"/>
    </location>
</feature>
<dbReference type="Gene3D" id="2.40.30.170">
    <property type="match status" value="1"/>
</dbReference>
<evidence type="ECO:0000256" key="7">
    <source>
        <dbReference type="SAM" id="Phobius"/>
    </source>
</evidence>
<evidence type="ECO:0000256" key="3">
    <source>
        <dbReference type="ARBA" id="ARBA00022692"/>
    </source>
</evidence>
<dbReference type="Gene3D" id="1.10.287.470">
    <property type="entry name" value="Helix hairpin bin"/>
    <property type="match status" value="1"/>
</dbReference>
<gene>
    <name evidence="9" type="ORF">NFG58_09315</name>
</gene>
<dbReference type="PANTHER" id="PTHR30386">
    <property type="entry name" value="MEMBRANE FUSION SUBUNIT OF EMRAB-TOLC MULTIDRUG EFFLUX PUMP"/>
    <property type="match status" value="1"/>
</dbReference>
<evidence type="ECO:0000313" key="9">
    <source>
        <dbReference type="EMBL" id="XBO72872.1"/>
    </source>
</evidence>
<dbReference type="PANTHER" id="PTHR30386:SF26">
    <property type="entry name" value="TRANSPORT PROTEIN COMB"/>
    <property type="match status" value="1"/>
</dbReference>
<comment type="subcellular location">
    <subcellularLocation>
        <location evidence="1">Membrane</location>
        <topology evidence="1">Single-pass membrane protein</topology>
    </subcellularLocation>
</comment>
<keyword evidence="4 7" id="KW-1133">Transmembrane helix</keyword>
<dbReference type="AlphaFoldDB" id="A0AAU7KMH1"/>
<proteinExistence type="inferred from homology"/>
<keyword evidence="6" id="KW-0175">Coiled coil</keyword>
<name>A0AAU7KMH1_9GAMM</name>
<keyword evidence="5 7" id="KW-0472">Membrane</keyword>
<dbReference type="SUPFAM" id="SSF111369">
    <property type="entry name" value="HlyD-like secretion proteins"/>
    <property type="match status" value="3"/>
</dbReference>
<evidence type="ECO:0000256" key="4">
    <source>
        <dbReference type="ARBA" id="ARBA00022989"/>
    </source>
</evidence>
<dbReference type="InterPro" id="IPR058625">
    <property type="entry name" value="MdtA-like_BSH"/>
</dbReference>
<evidence type="ECO:0000256" key="1">
    <source>
        <dbReference type="ARBA" id="ARBA00004167"/>
    </source>
</evidence>
<dbReference type="InterPro" id="IPR050739">
    <property type="entry name" value="MFP"/>
</dbReference>
<dbReference type="GO" id="GO:0016020">
    <property type="term" value="C:membrane"/>
    <property type="evidence" value="ECO:0007669"/>
    <property type="project" value="UniProtKB-SubCell"/>
</dbReference>
<accession>A0AAU7KMH1</accession>
<evidence type="ECO:0000259" key="8">
    <source>
        <dbReference type="Pfam" id="PF25917"/>
    </source>
</evidence>
<dbReference type="Gene3D" id="2.40.50.100">
    <property type="match status" value="1"/>
</dbReference>
<organism evidence="9">
    <name type="scientific">Halomonas sp. RT37</name>
    <dbReference type="NCBI Taxonomy" id="2950872"/>
    <lineage>
        <taxon>Bacteria</taxon>
        <taxon>Pseudomonadati</taxon>
        <taxon>Pseudomonadota</taxon>
        <taxon>Gammaproteobacteria</taxon>
        <taxon>Oceanospirillales</taxon>
        <taxon>Halomonadaceae</taxon>
        <taxon>Halomonas</taxon>
    </lineage>
</organism>
<reference evidence="9" key="1">
    <citation type="submission" date="2022-06" db="EMBL/GenBank/DDBJ databases">
        <title>A novel DMS-producing enzyme.</title>
        <authorList>
            <person name="Zhang Y."/>
        </authorList>
    </citation>
    <scope>NUCLEOTIDE SEQUENCE</scope>
    <source>
        <strain evidence="9">RT37</strain>
    </source>
</reference>
<evidence type="ECO:0000256" key="5">
    <source>
        <dbReference type="ARBA" id="ARBA00023136"/>
    </source>
</evidence>
<evidence type="ECO:0000256" key="6">
    <source>
        <dbReference type="SAM" id="Coils"/>
    </source>
</evidence>
<feature type="transmembrane region" description="Helical" evidence="7">
    <location>
        <begin position="9"/>
        <end position="27"/>
    </location>
</feature>
<feature type="coiled-coil region" evidence="6">
    <location>
        <begin position="84"/>
        <end position="201"/>
    </location>
</feature>
<keyword evidence="3 7" id="KW-0812">Transmembrane</keyword>
<dbReference type="RefSeq" id="WP_222516860.1">
    <property type="nucleotide sequence ID" value="NZ_CP098827.1"/>
</dbReference>